<dbReference type="WBParaSite" id="maker-uti_cns_0044037-snap-gene-0.3-mRNA-1">
    <property type="protein sequence ID" value="maker-uti_cns_0044037-snap-gene-0.3-mRNA-1"/>
    <property type="gene ID" value="maker-uti_cns_0044037-snap-gene-0.3"/>
</dbReference>
<organism evidence="1 2">
    <name type="scientific">Macrostomum lignano</name>
    <dbReference type="NCBI Taxonomy" id="282301"/>
    <lineage>
        <taxon>Eukaryota</taxon>
        <taxon>Metazoa</taxon>
        <taxon>Spiralia</taxon>
        <taxon>Lophotrochozoa</taxon>
        <taxon>Platyhelminthes</taxon>
        <taxon>Rhabditophora</taxon>
        <taxon>Macrostomorpha</taxon>
        <taxon>Macrostomida</taxon>
        <taxon>Macrostomidae</taxon>
        <taxon>Macrostomum</taxon>
    </lineage>
</organism>
<keyword evidence="1" id="KW-1185">Reference proteome</keyword>
<protein>
    <submittedName>
        <fullName evidence="2">EF-hand domain-containing protein</fullName>
    </submittedName>
</protein>
<dbReference type="SMART" id="SM00054">
    <property type="entry name" value="EFh"/>
    <property type="match status" value="2"/>
</dbReference>
<dbReference type="PROSITE" id="PS00018">
    <property type="entry name" value="EF_HAND_1"/>
    <property type="match status" value="1"/>
</dbReference>
<dbReference type="CDD" id="cd21454">
    <property type="entry name" value="DLC-like_TAL"/>
    <property type="match status" value="1"/>
</dbReference>
<dbReference type="PROSITE" id="PS50222">
    <property type="entry name" value="EF_HAND_2"/>
    <property type="match status" value="1"/>
</dbReference>
<dbReference type="STRING" id="282301.A0A1I8J0C9"/>
<reference evidence="2" key="1">
    <citation type="submission" date="2016-11" db="UniProtKB">
        <authorList>
            <consortium name="WormBaseParasite"/>
        </authorList>
    </citation>
    <scope>IDENTIFICATION</scope>
</reference>
<dbReference type="GO" id="GO:0030286">
    <property type="term" value="C:dynein complex"/>
    <property type="evidence" value="ECO:0007669"/>
    <property type="project" value="InterPro"/>
</dbReference>
<dbReference type="GO" id="GO:0005509">
    <property type="term" value="F:calcium ion binding"/>
    <property type="evidence" value="ECO:0007669"/>
    <property type="project" value="InterPro"/>
</dbReference>
<dbReference type="Pfam" id="PF01221">
    <property type="entry name" value="Dynein_light"/>
    <property type="match status" value="1"/>
</dbReference>
<accession>A0A1I8J0C9</accession>
<dbReference type="InterPro" id="IPR037177">
    <property type="entry name" value="DLC_sf"/>
</dbReference>
<dbReference type="Pfam" id="PF13499">
    <property type="entry name" value="EF-hand_7"/>
    <property type="match status" value="1"/>
</dbReference>
<sequence>MEAFKEAWLAIDVQGRGSITSRDLSAYMKKQNYDDAFVNKWMRLFDQDNSGTIEVEEYCDVLGLNPKQIMSEVRSRIATGSMPEGVEYISGDMDLSWQIKIANLTLEGLRTNQNMKDVPKWIKTQADRQFNQLWHVVIVNGQFWCYFGHEPAYSFIFRYGKQIFIIFRTPFT</sequence>
<dbReference type="SUPFAM" id="SSF47473">
    <property type="entry name" value="EF-hand"/>
    <property type="match status" value="1"/>
</dbReference>
<dbReference type="OrthoDB" id="6262383at2759"/>
<dbReference type="AlphaFoldDB" id="A0A1I8J0C9"/>
<dbReference type="InterPro" id="IPR018247">
    <property type="entry name" value="EF_Hand_1_Ca_BS"/>
</dbReference>
<dbReference type="GO" id="GO:0007017">
    <property type="term" value="P:microtubule-based process"/>
    <property type="evidence" value="ECO:0007669"/>
    <property type="project" value="InterPro"/>
</dbReference>
<dbReference type="Gene3D" id="3.30.740.10">
    <property type="entry name" value="Protein Inhibitor Of Neuronal Nitric Oxide Synthase"/>
    <property type="match status" value="1"/>
</dbReference>
<dbReference type="SMART" id="SM01375">
    <property type="entry name" value="Dynein_light"/>
    <property type="match status" value="1"/>
</dbReference>
<dbReference type="InterPro" id="IPR001372">
    <property type="entry name" value="Dynein_light_chain_typ-1/2"/>
</dbReference>
<name>A0A1I8J0C9_9PLAT</name>
<dbReference type="Proteomes" id="UP000095280">
    <property type="component" value="Unplaced"/>
</dbReference>
<dbReference type="CDD" id="cd00051">
    <property type="entry name" value="EFh"/>
    <property type="match status" value="1"/>
</dbReference>
<proteinExistence type="predicted"/>
<dbReference type="InterPro" id="IPR002048">
    <property type="entry name" value="EF_hand_dom"/>
</dbReference>
<dbReference type="InterPro" id="IPR011992">
    <property type="entry name" value="EF-hand-dom_pair"/>
</dbReference>
<evidence type="ECO:0000313" key="2">
    <source>
        <dbReference type="WBParaSite" id="maker-uti_cns_0044037-snap-gene-0.3-mRNA-1"/>
    </source>
</evidence>
<dbReference type="Gene3D" id="1.10.238.10">
    <property type="entry name" value="EF-hand"/>
    <property type="match status" value="1"/>
</dbReference>
<dbReference type="SUPFAM" id="SSF54648">
    <property type="entry name" value="DLC"/>
    <property type="match status" value="1"/>
</dbReference>
<evidence type="ECO:0000313" key="1">
    <source>
        <dbReference type="Proteomes" id="UP000095280"/>
    </source>
</evidence>